<gene>
    <name evidence="1" type="ORF">KFS80_11980</name>
</gene>
<dbReference type="EMBL" id="JAGYHF010000005">
    <property type="protein sequence ID" value="MBS4079002.1"/>
    <property type="molecule type" value="Genomic_DNA"/>
</dbReference>
<dbReference type="Proteomes" id="UP000676035">
    <property type="component" value="Unassembled WGS sequence"/>
</dbReference>
<sequence>MTDQEKFPHPRTLISSLDKIAKVSSTRIESITNGKGEPIDNGGVTDNADLSFVGSAQPSQYAQILDNGVGTHPAVWVDDYCHFSAFFPDEAAGEHAYTVQTMDGHKSDVWRVYIGKATEADIDWVNDSNGNPIERGGFTRDTELNFVGFGRSHTEVKLFDNGNYLQTLAVDGNSHWSAFVQHLVTGLHQFTVLGPDEVLSRPWVIEVKESAPLAIQFVIDSNLKLLGNHEKTTAKTVTFVGTANPNEKGFLSDYDNDVASIHADSNGVFTVTAYDLAEKVHTFRIKSDNGRLSDPWTVRVVAS</sequence>
<organism evidence="1 2">
    <name type="scientific">Pseudomonas rustica</name>
    <dbReference type="NCBI Taxonomy" id="2827099"/>
    <lineage>
        <taxon>Bacteria</taxon>
        <taxon>Pseudomonadati</taxon>
        <taxon>Pseudomonadota</taxon>
        <taxon>Gammaproteobacteria</taxon>
        <taxon>Pseudomonadales</taxon>
        <taxon>Pseudomonadaceae</taxon>
        <taxon>Pseudomonas</taxon>
    </lineage>
</organism>
<proteinExistence type="predicted"/>
<reference evidence="1 2" key="1">
    <citation type="submission" date="2021-04" db="EMBL/GenBank/DDBJ databases">
        <title>Pseudomonas rustica sp. nov. isolated from raw milk.</title>
        <authorList>
            <person name="Fiedler G."/>
            <person name="Gieschler S."/>
            <person name="Kabisch J."/>
            <person name="Grimmler C."/>
            <person name="Brinks E."/>
            <person name="Wagner N."/>
            <person name="Hetzer B."/>
            <person name="Franz C.M.A.P."/>
            <person name="Boehnlein C."/>
        </authorList>
    </citation>
    <scope>NUCLEOTIDE SEQUENCE [LARGE SCALE GENOMIC DNA]</scope>
    <source>
        <strain evidence="1 2">MBT-4</strain>
    </source>
</reference>
<evidence type="ECO:0000313" key="2">
    <source>
        <dbReference type="Proteomes" id="UP000676035"/>
    </source>
</evidence>
<keyword evidence="2" id="KW-1185">Reference proteome</keyword>
<protein>
    <submittedName>
        <fullName evidence="1">Uncharacterized protein</fullName>
    </submittedName>
</protein>
<dbReference type="RefSeq" id="WP_212544910.1">
    <property type="nucleotide sequence ID" value="NZ_JAGYHF010000005.1"/>
</dbReference>
<name>A0ABS5MY87_9PSED</name>
<comment type="caution">
    <text evidence="1">The sequence shown here is derived from an EMBL/GenBank/DDBJ whole genome shotgun (WGS) entry which is preliminary data.</text>
</comment>
<accession>A0ABS5MY87</accession>
<evidence type="ECO:0000313" key="1">
    <source>
        <dbReference type="EMBL" id="MBS4079002.1"/>
    </source>
</evidence>